<keyword evidence="15" id="KW-1185">Reference proteome</keyword>
<evidence type="ECO:0000256" key="6">
    <source>
        <dbReference type="ARBA" id="ARBA00022927"/>
    </source>
</evidence>
<dbReference type="InterPro" id="IPR027417">
    <property type="entry name" value="P-loop_NTPase"/>
</dbReference>
<dbReference type="GO" id="GO:0015031">
    <property type="term" value="P:protein transport"/>
    <property type="evidence" value="ECO:0007669"/>
    <property type="project" value="UniProtKB-KW"/>
</dbReference>
<name>A0AAW2YIR0_9EUKA</name>
<dbReference type="Pfam" id="PF00025">
    <property type="entry name" value="Arf"/>
    <property type="match status" value="1"/>
</dbReference>
<dbReference type="GO" id="GO:0003924">
    <property type="term" value="F:GTPase activity"/>
    <property type="evidence" value="ECO:0007669"/>
    <property type="project" value="InterPro"/>
</dbReference>
<feature type="binding site" evidence="11">
    <location>
        <begin position="125"/>
        <end position="128"/>
    </location>
    <ligand>
        <name>GTP</name>
        <dbReference type="ChEBI" id="CHEBI:37565"/>
    </ligand>
</feature>
<proteinExistence type="inferred from homology"/>
<dbReference type="CDD" id="cd04155">
    <property type="entry name" value="Arl3"/>
    <property type="match status" value="1"/>
</dbReference>
<evidence type="ECO:0000256" key="8">
    <source>
        <dbReference type="ARBA" id="ARBA00023134"/>
    </source>
</evidence>
<evidence type="ECO:0000313" key="14">
    <source>
        <dbReference type="EMBL" id="KAL0477122.1"/>
    </source>
</evidence>
<evidence type="ECO:0000256" key="12">
    <source>
        <dbReference type="PIRSR" id="PIRSR606689-2"/>
    </source>
</evidence>
<feature type="binding site" evidence="12">
    <location>
        <position position="47"/>
    </location>
    <ligand>
        <name>Mg(2+)</name>
        <dbReference type="ChEBI" id="CHEBI:18420"/>
    </ligand>
</feature>
<dbReference type="GO" id="GO:0005525">
    <property type="term" value="F:GTP binding"/>
    <property type="evidence" value="ECO:0007669"/>
    <property type="project" value="UniProtKB-KW"/>
</dbReference>
<evidence type="ECO:0000256" key="13">
    <source>
        <dbReference type="RuleBase" id="RU003925"/>
    </source>
</evidence>
<evidence type="ECO:0000256" key="11">
    <source>
        <dbReference type="PIRSR" id="PIRSR606689-1"/>
    </source>
</evidence>
<dbReference type="NCBIfam" id="TIGR00231">
    <property type="entry name" value="small_GTP"/>
    <property type="match status" value="1"/>
</dbReference>
<dbReference type="GO" id="GO:0046872">
    <property type="term" value="F:metal ion binding"/>
    <property type="evidence" value="ECO:0007669"/>
    <property type="project" value="UniProtKB-KW"/>
</dbReference>
<keyword evidence="12" id="KW-0479">Metal-binding</keyword>
<feature type="binding site" evidence="12">
    <location>
        <position position="30"/>
    </location>
    <ligand>
        <name>Mg(2+)</name>
        <dbReference type="ChEBI" id="CHEBI:18420"/>
    </ligand>
</feature>
<evidence type="ECO:0000256" key="10">
    <source>
        <dbReference type="ARBA" id="ARBA00040616"/>
    </source>
</evidence>
<evidence type="ECO:0000256" key="2">
    <source>
        <dbReference type="ARBA" id="ARBA00010290"/>
    </source>
</evidence>
<dbReference type="InterPro" id="IPR006689">
    <property type="entry name" value="Small_GTPase_ARF/SAR"/>
</dbReference>
<keyword evidence="5 11" id="KW-0547">Nucleotide-binding</keyword>
<dbReference type="FunFam" id="3.40.50.300:FF:000281">
    <property type="entry name" value="ADP-ribosylation factor-like protein 3"/>
    <property type="match status" value="1"/>
</dbReference>
<dbReference type="InterPro" id="IPR044612">
    <property type="entry name" value="ARL2/3"/>
</dbReference>
<comment type="similarity">
    <text evidence="2 13">Belongs to the small GTPase superfamily. Arf family.</text>
</comment>
<comment type="subcellular location">
    <subcellularLocation>
        <location evidence="1">Golgi apparatus</location>
    </subcellularLocation>
</comment>
<protein>
    <recommendedName>
        <fullName evidence="10">ADP-ribosylation factor-like protein 3</fullName>
    </recommendedName>
</protein>
<evidence type="ECO:0000256" key="1">
    <source>
        <dbReference type="ARBA" id="ARBA00004555"/>
    </source>
</evidence>
<keyword evidence="7" id="KW-0333">Golgi apparatus</keyword>
<dbReference type="PROSITE" id="PS51419">
    <property type="entry name" value="RAB"/>
    <property type="match status" value="1"/>
</dbReference>
<evidence type="ECO:0000256" key="7">
    <source>
        <dbReference type="ARBA" id="ARBA00023034"/>
    </source>
</evidence>
<dbReference type="AlphaFoldDB" id="A0AAW2YIR0"/>
<comment type="caution">
    <text evidence="14">The sequence shown here is derived from an EMBL/GenBank/DDBJ whole genome shotgun (WGS) entry which is preliminary data.</text>
</comment>
<feature type="binding site" evidence="11">
    <location>
        <begin position="23"/>
        <end position="30"/>
    </location>
    <ligand>
        <name>GTP</name>
        <dbReference type="ChEBI" id="CHEBI:37565"/>
    </ligand>
</feature>
<keyword evidence="4" id="KW-0519">Myristate</keyword>
<keyword evidence="8 11" id="KW-0342">GTP-binding</keyword>
<dbReference type="Proteomes" id="UP001431209">
    <property type="component" value="Unassembled WGS sequence"/>
</dbReference>
<sequence length="177" mass="19798">MGLLTLLRKLKRSDKEARLLILGLDNSGKTSCLRKLADEDISQTTPTQGFNIKTVMSSGFKLNVWDIGGQKAIRPYWQNYFESTDGLVYVIDSSDQKRLQETSVELNQLLEEEKLSGVPIMVLANKQDLLNALSAKQIAEELGLHSIRDRTWQIQACSAKTGEGLQQGMEWLVNTLG</sequence>
<evidence type="ECO:0000313" key="15">
    <source>
        <dbReference type="Proteomes" id="UP001431209"/>
    </source>
</evidence>
<reference evidence="14 15" key="1">
    <citation type="submission" date="2024-03" db="EMBL/GenBank/DDBJ databases">
        <title>The Acrasis kona genome and developmental transcriptomes reveal deep origins of eukaryotic multicellular pathways.</title>
        <authorList>
            <person name="Sheikh S."/>
            <person name="Fu C.-J."/>
            <person name="Brown M.W."/>
            <person name="Baldauf S.L."/>
        </authorList>
    </citation>
    <scope>NUCLEOTIDE SEQUENCE [LARGE SCALE GENOMIC DNA]</scope>
    <source>
        <strain evidence="14 15">ATCC MYA-3509</strain>
    </source>
</reference>
<dbReference type="SMART" id="SM00177">
    <property type="entry name" value="ARF"/>
    <property type="match status" value="1"/>
</dbReference>
<keyword evidence="12" id="KW-0460">Magnesium</keyword>
<keyword evidence="3" id="KW-0813">Transport</keyword>
<dbReference type="Gene3D" id="3.40.50.300">
    <property type="entry name" value="P-loop containing nucleotide triphosphate hydrolases"/>
    <property type="match status" value="1"/>
</dbReference>
<dbReference type="EMBL" id="JAOPGA020000144">
    <property type="protein sequence ID" value="KAL0477122.1"/>
    <property type="molecule type" value="Genomic_DNA"/>
</dbReference>
<keyword evidence="9" id="KW-0449">Lipoprotein</keyword>
<dbReference type="PANTHER" id="PTHR45697">
    <property type="entry name" value="ADP-RIBOSYLATION FACTOR-LIKE PROTEIN 2-RELATED"/>
    <property type="match status" value="1"/>
</dbReference>
<dbReference type="PRINTS" id="PR00328">
    <property type="entry name" value="SAR1GTPBP"/>
</dbReference>
<dbReference type="SMART" id="SM00178">
    <property type="entry name" value="SAR"/>
    <property type="match status" value="1"/>
</dbReference>
<dbReference type="SUPFAM" id="SSF52540">
    <property type="entry name" value="P-loop containing nucleoside triphosphate hydrolases"/>
    <property type="match status" value="1"/>
</dbReference>
<evidence type="ECO:0000256" key="9">
    <source>
        <dbReference type="ARBA" id="ARBA00023288"/>
    </source>
</evidence>
<gene>
    <name evidence="14" type="ORF">AKO1_005926</name>
</gene>
<organism evidence="14 15">
    <name type="scientific">Acrasis kona</name>
    <dbReference type="NCBI Taxonomy" id="1008807"/>
    <lineage>
        <taxon>Eukaryota</taxon>
        <taxon>Discoba</taxon>
        <taxon>Heterolobosea</taxon>
        <taxon>Tetramitia</taxon>
        <taxon>Eutetramitia</taxon>
        <taxon>Acrasidae</taxon>
        <taxon>Acrasis</taxon>
    </lineage>
</organism>
<dbReference type="GO" id="GO:0005794">
    <property type="term" value="C:Golgi apparatus"/>
    <property type="evidence" value="ECO:0007669"/>
    <property type="project" value="UniProtKB-SubCell"/>
</dbReference>
<feature type="binding site" evidence="11">
    <location>
        <position position="69"/>
    </location>
    <ligand>
        <name>GTP</name>
        <dbReference type="ChEBI" id="CHEBI:37565"/>
    </ligand>
</feature>
<evidence type="ECO:0000256" key="5">
    <source>
        <dbReference type="ARBA" id="ARBA00022741"/>
    </source>
</evidence>
<evidence type="ECO:0000256" key="3">
    <source>
        <dbReference type="ARBA" id="ARBA00022448"/>
    </source>
</evidence>
<dbReference type="InterPro" id="IPR005225">
    <property type="entry name" value="Small_GTP-bd"/>
</dbReference>
<dbReference type="PROSITE" id="PS51417">
    <property type="entry name" value="ARF"/>
    <property type="match status" value="1"/>
</dbReference>
<evidence type="ECO:0000256" key="4">
    <source>
        <dbReference type="ARBA" id="ARBA00022707"/>
    </source>
</evidence>
<keyword evidence="6" id="KW-0653">Protein transport</keyword>
<accession>A0AAW2YIR0</accession>